<accession>A0ABQ5K336</accession>
<evidence type="ECO:0000313" key="5">
    <source>
        <dbReference type="Proteomes" id="UP001057375"/>
    </source>
</evidence>
<evidence type="ECO:0000256" key="2">
    <source>
        <dbReference type="ARBA" id="ARBA00022679"/>
    </source>
</evidence>
<dbReference type="PANTHER" id="PTHR34106">
    <property type="entry name" value="GLYCOSIDASE"/>
    <property type="match status" value="1"/>
</dbReference>
<name>A0ABQ5K336_9EUKA</name>
<comment type="caution">
    <text evidence="4">The sequence shown here is derived from an EMBL/GenBank/DDBJ whole genome shotgun (WGS) entry which is preliminary data.</text>
</comment>
<keyword evidence="3" id="KW-0472">Membrane</keyword>
<reference evidence="4" key="1">
    <citation type="submission" date="2022-03" db="EMBL/GenBank/DDBJ databases">
        <title>Draft genome sequence of Aduncisulcus paluster, a free-living microaerophilic Fornicata.</title>
        <authorList>
            <person name="Yuyama I."/>
            <person name="Kume K."/>
            <person name="Tamura T."/>
            <person name="Inagaki Y."/>
            <person name="Hashimoto T."/>
        </authorList>
    </citation>
    <scope>NUCLEOTIDE SEQUENCE</scope>
    <source>
        <strain evidence="4">NY0171</strain>
    </source>
</reference>
<keyword evidence="2" id="KW-0808">Transferase</keyword>
<keyword evidence="1" id="KW-0328">Glycosyltransferase</keyword>
<dbReference type="Gene3D" id="2.115.10.20">
    <property type="entry name" value="Glycosyl hydrolase domain, family 43"/>
    <property type="match status" value="1"/>
</dbReference>
<proteinExistence type="predicted"/>
<dbReference type="Proteomes" id="UP001057375">
    <property type="component" value="Unassembled WGS sequence"/>
</dbReference>
<dbReference type="InterPro" id="IPR023296">
    <property type="entry name" value="Glyco_hydro_beta-prop_sf"/>
</dbReference>
<dbReference type="SUPFAM" id="SSF75005">
    <property type="entry name" value="Arabinanase/levansucrase/invertase"/>
    <property type="match status" value="1"/>
</dbReference>
<dbReference type="EMBL" id="BQXS01012387">
    <property type="protein sequence ID" value="GKT22283.1"/>
    <property type="molecule type" value="Genomic_DNA"/>
</dbReference>
<keyword evidence="5" id="KW-1185">Reference proteome</keyword>
<dbReference type="InterPro" id="IPR007184">
    <property type="entry name" value="Mannoside_phosphorylase"/>
</dbReference>
<keyword evidence="3" id="KW-0812">Transmembrane</keyword>
<feature type="transmembrane region" description="Helical" evidence="3">
    <location>
        <begin position="54"/>
        <end position="79"/>
    </location>
</feature>
<dbReference type="Pfam" id="PF04041">
    <property type="entry name" value="Glyco_hydro_130"/>
    <property type="match status" value="1"/>
</dbReference>
<gene>
    <name evidence="4" type="ORF">ADUPG1_012092</name>
</gene>
<keyword evidence="3" id="KW-1133">Transmembrane helix</keyword>
<dbReference type="PANTHER" id="PTHR34106:SF5">
    <property type="entry name" value="GLYCOSIDASE"/>
    <property type="match status" value="1"/>
</dbReference>
<evidence type="ECO:0000256" key="3">
    <source>
        <dbReference type="SAM" id="Phobius"/>
    </source>
</evidence>
<organism evidence="4 5">
    <name type="scientific">Aduncisulcus paluster</name>
    <dbReference type="NCBI Taxonomy" id="2918883"/>
    <lineage>
        <taxon>Eukaryota</taxon>
        <taxon>Metamonada</taxon>
        <taxon>Carpediemonas-like organisms</taxon>
        <taxon>Aduncisulcus</taxon>
    </lineage>
</organism>
<evidence type="ECO:0000256" key="1">
    <source>
        <dbReference type="ARBA" id="ARBA00022676"/>
    </source>
</evidence>
<sequence>MSDYVSFVKGKFEHRDSIDEHSDLISHEVSQHGQSGLQEDDLIPIEEESYSKKCLIVSASIIFGSIFIFIIIVCCVTLIHPPKNTFSDITCIRDQNDPWLEKGALSSVYDYNYNSAYFDLADGSHAIAVRVQNQDSTQEDSWDVLPSLIALSTSSDNSILKSWSRISSDSVIMTPDDATDSIGGCEDPRILWVESEKLYFMFYTAVTYADEAQTQLVPHLALATSDDGRDWDYQGYLFPDEADSKSGALIVLDEPRDDGTVGLLLWGDSSIRVATTTDFYNYVNTGQVLIAPRDGEWDGQLVESGPPPFRLKDGNYLFFYNSAQQDGETIKPGYTLQYHVGYVILDGTTPETVLKRSDSPLLSPDLDWESCNSSDDVTLTPRVVFTEGGYVIDENTINLVYQGCDVATNSMTCTIEWV</sequence>
<protein>
    <submittedName>
        <fullName evidence="4">Mannoside phosphorylase like protein</fullName>
    </submittedName>
</protein>
<evidence type="ECO:0000313" key="4">
    <source>
        <dbReference type="EMBL" id="GKT22283.1"/>
    </source>
</evidence>